<sequence>MFGLGLSLFGRQPNGAGTRVVCITLPSLNRLICIALDQLADVAG</sequence>
<gene>
    <name evidence="1" type="ORF">PAMC26577_38130</name>
</gene>
<comment type="caution">
    <text evidence="1">The sequence shown here is derived from an EMBL/GenBank/DDBJ whole genome shotgun (WGS) entry which is preliminary data.</text>
</comment>
<name>A0A242M540_CABSO</name>
<protein>
    <submittedName>
        <fullName evidence="1">Uncharacterized protein</fullName>
    </submittedName>
</protein>
<accession>A0A242M540</accession>
<dbReference type="AlphaFoldDB" id="A0A242M540"/>
<evidence type="ECO:0000313" key="2">
    <source>
        <dbReference type="Proteomes" id="UP000195221"/>
    </source>
</evidence>
<proteinExistence type="predicted"/>
<evidence type="ECO:0000313" key="1">
    <source>
        <dbReference type="EMBL" id="OTP66214.1"/>
    </source>
</evidence>
<reference evidence="1 2" key="1">
    <citation type="submission" date="2017-03" db="EMBL/GenBank/DDBJ databases">
        <title>Genome analysis of strain PAMC 26577.</title>
        <authorList>
            <person name="Oh H.-M."/>
            <person name="Yang J.-A."/>
        </authorList>
    </citation>
    <scope>NUCLEOTIDE SEQUENCE [LARGE SCALE GENOMIC DNA]</scope>
    <source>
        <strain evidence="1 2">PAMC 26577</strain>
    </source>
</reference>
<dbReference type="EMBL" id="NBTZ01000162">
    <property type="protein sequence ID" value="OTP66214.1"/>
    <property type="molecule type" value="Genomic_DNA"/>
</dbReference>
<organism evidence="1 2">
    <name type="scientific">Caballeronia sordidicola</name>
    <name type="common">Burkholderia sordidicola</name>
    <dbReference type="NCBI Taxonomy" id="196367"/>
    <lineage>
        <taxon>Bacteria</taxon>
        <taxon>Pseudomonadati</taxon>
        <taxon>Pseudomonadota</taxon>
        <taxon>Betaproteobacteria</taxon>
        <taxon>Burkholderiales</taxon>
        <taxon>Burkholderiaceae</taxon>
        <taxon>Caballeronia</taxon>
    </lineage>
</organism>
<dbReference type="Proteomes" id="UP000195221">
    <property type="component" value="Unassembled WGS sequence"/>
</dbReference>